<name>A0AAJ6CPQ2_AERCA</name>
<dbReference type="AlphaFoldDB" id="A0AAJ6CPQ2"/>
<dbReference type="InterPro" id="IPR054112">
    <property type="entry name" value="Glyco_transf_99_N"/>
</dbReference>
<feature type="domain" description="Glycosyltransferase 99 N-terminal" evidence="1">
    <location>
        <begin position="1"/>
        <end position="145"/>
    </location>
</feature>
<accession>A0AAJ6CPQ2</accession>
<evidence type="ECO:0000313" key="3">
    <source>
        <dbReference type="Proteomes" id="UP001218423"/>
    </source>
</evidence>
<dbReference type="GO" id="GO:0015774">
    <property type="term" value="P:polysaccharide transport"/>
    <property type="evidence" value="ECO:0007669"/>
    <property type="project" value="InterPro"/>
</dbReference>
<dbReference type="EMBL" id="CP120942">
    <property type="protein sequence ID" value="WFF96649.1"/>
    <property type="molecule type" value="Genomic_DNA"/>
</dbReference>
<sequence>MFITGRDYVRPIEQWEDRWECTNDAATRLNYALPKNTQPPQHHYAWLDKGRFDEWLSIHNSNPLAVFRHFLCERDNAYEEELHEMLCSAPNKIEAVITFLNVPSLSAVCQRLGIPVIHQELGPLRGHIYRDTAYVDFQGVNGNSEAENRECEFRGWSLNSLNELKLNDLLLFFLKDPSFIKSLPEKTSEIGIALQVEDDSNLVAFGNGMDNQSIILAARNQTATSSLLIRPHPGSLFTLREGIMPIDESPTSLEFVARCKKIMTINSSVALEALLLGVPVTIFGDSSLCHLAKEIPHSLSLVRRLTFYLFAYLVPRSCQLSPRYLRFRLSEPGEKAIIEYHLGCYMRDDDMTLPEESAFEDLQTKLIAQVLASNQLRVHRNERLQALTEQVHVLSQELTDVNRRLVEEGEAHGHAIQVVEQITEQFNTLSKQYSDTLEELHLRDKKIKECDELLNKIRNNRILNFYIRRFI</sequence>
<organism evidence="2 3">
    <name type="scientific">Aeromonas caviae</name>
    <name type="common">Aeromonas punctata</name>
    <dbReference type="NCBI Taxonomy" id="648"/>
    <lineage>
        <taxon>Bacteria</taxon>
        <taxon>Pseudomonadati</taxon>
        <taxon>Pseudomonadota</taxon>
        <taxon>Gammaproteobacteria</taxon>
        <taxon>Aeromonadales</taxon>
        <taxon>Aeromonadaceae</taxon>
        <taxon>Aeromonas</taxon>
    </lineage>
</organism>
<dbReference type="Proteomes" id="UP001218423">
    <property type="component" value="Chromosome"/>
</dbReference>
<dbReference type="InterPro" id="IPR007833">
    <property type="entry name" value="Capsule_polysaccharide_synth"/>
</dbReference>
<dbReference type="Pfam" id="PF21912">
    <property type="entry name" value="Glyco_transf_99"/>
    <property type="match status" value="1"/>
</dbReference>
<proteinExistence type="predicted"/>
<reference evidence="2" key="1">
    <citation type="submission" date="2023-03" db="EMBL/GenBank/DDBJ databases">
        <title>Aeromonas caviae strain AC1520.</title>
        <authorList>
            <person name="Xie T."/>
            <person name="Zhang Q."/>
            <person name="Deng J."/>
            <person name="Li X."/>
        </authorList>
    </citation>
    <scope>NUCLEOTIDE SEQUENCE</scope>
    <source>
        <strain evidence="2">AC1520</strain>
    </source>
</reference>
<evidence type="ECO:0000313" key="2">
    <source>
        <dbReference type="EMBL" id="WFF96649.1"/>
    </source>
</evidence>
<dbReference type="GO" id="GO:0000271">
    <property type="term" value="P:polysaccharide biosynthetic process"/>
    <property type="evidence" value="ECO:0007669"/>
    <property type="project" value="InterPro"/>
</dbReference>
<gene>
    <name evidence="2" type="ORF">P5S46_13345</name>
</gene>
<dbReference type="Pfam" id="PF05159">
    <property type="entry name" value="Capsule_synth"/>
    <property type="match status" value="1"/>
</dbReference>
<evidence type="ECO:0000259" key="1">
    <source>
        <dbReference type="Pfam" id="PF21912"/>
    </source>
</evidence>
<protein>
    <recommendedName>
        <fullName evidence="1">Glycosyltransferase 99 N-terminal domain-containing protein</fullName>
    </recommendedName>
</protein>